<dbReference type="AlphaFoldDB" id="A0A7W8D9T0"/>
<feature type="transmembrane region" description="Helical" evidence="1">
    <location>
        <begin position="309"/>
        <end position="330"/>
    </location>
</feature>
<feature type="domain" description="Acyltransferase 3" evidence="2">
    <location>
        <begin position="8"/>
        <end position="326"/>
    </location>
</feature>
<dbReference type="Pfam" id="PF01757">
    <property type="entry name" value="Acyl_transf_3"/>
    <property type="match status" value="1"/>
</dbReference>
<evidence type="ECO:0000259" key="2">
    <source>
        <dbReference type="Pfam" id="PF01757"/>
    </source>
</evidence>
<feature type="transmembrane region" description="Helical" evidence="1">
    <location>
        <begin position="243"/>
        <end position="263"/>
    </location>
</feature>
<feature type="transmembrane region" description="Helical" evidence="1">
    <location>
        <begin position="218"/>
        <end position="237"/>
    </location>
</feature>
<reference evidence="3 4" key="1">
    <citation type="submission" date="2020-08" db="EMBL/GenBank/DDBJ databases">
        <title>Genomic Encyclopedia of Type Strains, Phase IV (KMG-IV): sequencing the most valuable type-strain genomes for metagenomic binning, comparative biology and taxonomic classification.</title>
        <authorList>
            <person name="Goeker M."/>
        </authorList>
    </citation>
    <scope>NUCLEOTIDE SEQUENCE [LARGE SCALE GENOMIC DNA]</scope>
    <source>
        <strain evidence="3 4">DSM 24163</strain>
    </source>
</reference>
<proteinExistence type="predicted"/>
<dbReference type="Proteomes" id="UP000521199">
    <property type="component" value="Unassembled WGS sequence"/>
</dbReference>
<organism evidence="3 4">
    <name type="scientific">Chiayiivirga flava</name>
    <dbReference type="NCBI Taxonomy" id="659595"/>
    <lineage>
        <taxon>Bacteria</taxon>
        <taxon>Pseudomonadati</taxon>
        <taxon>Pseudomonadota</taxon>
        <taxon>Gammaproteobacteria</taxon>
        <taxon>Lysobacterales</taxon>
        <taxon>Lysobacteraceae</taxon>
        <taxon>Chiayiivirga</taxon>
    </lineage>
</organism>
<feature type="transmembrane region" description="Helical" evidence="1">
    <location>
        <begin position="284"/>
        <end position="303"/>
    </location>
</feature>
<sequence>MSLTHQPGLDTLRAAATIAVLLAHGGYFLFAAFPHYDFYAFAGWFGTELFFALAGYLLTAQLLHAPPRDVRAVARWWVWRAWRVLPLFWCALALHVVLAWRAGTSQDTGALAYAALVQNLAWVHPAFFGEAWNLPVLLLFFFAAPVLVWCCGGSTARVRVGLSIGLCIAIALRWWWVMQFDPPWDAGVRKIVVPRLDACLYGALLACVAHARVASQRWRLAAFGGWVVAAVAVTQLARDADDIARVGLFVLCGIAGACTVAAVSSNTHTPRPLAALARWSYPLYLLNMPVLLVMAMLGLGQTADLMQALLRFVLWLAASIALAALVHRAVEQPLLRARARRLVRRADDAHASLPSSR</sequence>
<feature type="transmembrane region" description="Helical" evidence="1">
    <location>
        <begin position="132"/>
        <end position="151"/>
    </location>
</feature>
<name>A0A7W8D9T0_9GAMM</name>
<dbReference type="PANTHER" id="PTHR23028:SF53">
    <property type="entry name" value="ACYL_TRANSF_3 DOMAIN-CONTAINING PROTEIN"/>
    <property type="match status" value="1"/>
</dbReference>
<evidence type="ECO:0000313" key="3">
    <source>
        <dbReference type="EMBL" id="MBB5209400.1"/>
    </source>
</evidence>
<comment type="caution">
    <text evidence="3">The sequence shown here is derived from an EMBL/GenBank/DDBJ whole genome shotgun (WGS) entry which is preliminary data.</text>
</comment>
<evidence type="ECO:0000313" key="4">
    <source>
        <dbReference type="Proteomes" id="UP000521199"/>
    </source>
</evidence>
<gene>
    <name evidence="3" type="ORF">HNQ52_002969</name>
</gene>
<dbReference type="GO" id="GO:0009103">
    <property type="term" value="P:lipopolysaccharide biosynthetic process"/>
    <property type="evidence" value="ECO:0007669"/>
    <property type="project" value="TreeGrafter"/>
</dbReference>
<dbReference type="RefSeq" id="WP_183961943.1">
    <property type="nucleotide sequence ID" value="NZ_JACHHP010000006.1"/>
</dbReference>
<feature type="transmembrane region" description="Helical" evidence="1">
    <location>
        <begin position="158"/>
        <end position="176"/>
    </location>
</feature>
<evidence type="ECO:0000256" key="1">
    <source>
        <dbReference type="SAM" id="Phobius"/>
    </source>
</evidence>
<protein>
    <submittedName>
        <fullName evidence="3">Peptidoglycan/LPS O-acetylase OafA/YrhL</fullName>
    </submittedName>
</protein>
<feature type="transmembrane region" description="Helical" evidence="1">
    <location>
        <begin position="84"/>
        <end position="103"/>
    </location>
</feature>
<dbReference type="PANTHER" id="PTHR23028">
    <property type="entry name" value="ACETYLTRANSFERASE"/>
    <property type="match status" value="1"/>
</dbReference>
<feature type="transmembrane region" description="Helical" evidence="1">
    <location>
        <begin position="191"/>
        <end position="211"/>
    </location>
</feature>
<keyword evidence="1" id="KW-1133">Transmembrane helix</keyword>
<keyword evidence="1" id="KW-0812">Transmembrane</keyword>
<accession>A0A7W8D9T0</accession>
<dbReference type="InterPro" id="IPR050879">
    <property type="entry name" value="Acyltransferase_3"/>
</dbReference>
<feature type="transmembrane region" description="Helical" evidence="1">
    <location>
        <begin position="39"/>
        <end position="63"/>
    </location>
</feature>
<dbReference type="GO" id="GO:0016747">
    <property type="term" value="F:acyltransferase activity, transferring groups other than amino-acyl groups"/>
    <property type="evidence" value="ECO:0007669"/>
    <property type="project" value="InterPro"/>
</dbReference>
<dbReference type="GO" id="GO:0016020">
    <property type="term" value="C:membrane"/>
    <property type="evidence" value="ECO:0007669"/>
    <property type="project" value="TreeGrafter"/>
</dbReference>
<keyword evidence="4" id="KW-1185">Reference proteome</keyword>
<feature type="transmembrane region" description="Helical" evidence="1">
    <location>
        <begin position="12"/>
        <end position="33"/>
    </location>
</feature>
<keyword evidence="1" id="KW-0472">Membrane</keyword>
<dbReference type="InterPro" id="IPR002656">
    <property type="entry name" value="Acyl_transf_3_dom"/>
</dbReference>
<dbReference type="EMBL" id="JACHHP010000006">
    <property type="protein sequence ID" value="MBB5209400.1"/>
    <property type="molecule type" value="Genomic_DNA"/>
</dbReference>